<evidence type="ECO:0000313" key="2">
    <source>
        <dbReference type="Proteomes" id="UP000095544"/>
    </source>
</evidence>
<name>A0A174GAW2_9FIRM</name>
<gene>
    <name evidence="1" type="ORF">ERS852491_02689</name>
</gene>
<reference evidence="1 2" key="1">
    <citation type="submission" date="2015-09" db="EMBL/GenBank/DDBJ databases">
        <authorList>
            <consortium name="Pathogen Informatics"/>
        </authorList>
    </citation>
    <scope>NUCLEOTIDE SEQUENCE [LARGE SCALE GENOMIC DNA]</scope>
    <source>
        <strain evidence="1 2">2789STDY5834876</strain>
    </source>
</reference>
<evidence type="ECO:0000313" key="1">
    <source>
        <dbReference type="EMBL" id="CUO59553.1"/>
    </source>
</evidence>
<accession>A0A174GAW2</accession>
<sequence length="38" mass="4085">MVVSSGAAGWGFPVRTQGKCEYVVIHINKEGKTYGNAE</sequence>
<protein>
    <submittedName>
        <fullName evidence="1">Uncharacterized protein</fullName>
    </submittedName>
</protein>
<dbReference type="Proteomes" id="UP000095544">
    <property type="component" value="Unassembled WGS sequence"/>
</dbReference>
<proteinExistence type="predicted"/>
<dbReference type="EMBL" id="CYZU01000024">
    <property type="protein sequence ID" value="CUO59553.1"/>
    <property type="molecule type" value="Genomic_DNA"/>
</dbReference>
<dbReference type="STRING" id="39482.ERS852491_02689"/>
<organism evidence="1 2">
    <name type="scientific">Faecalicatena contorta</name>
    <dbReference type="NCBI Taxonomy" id="39482"/>
    <lineage>
        <taxon>Bacteria</taxon>
        <taxon>Bacillati</taxon>
        <taxon>Bacillota</taxon>
        <taxon>Clostridia</taxon>
        <taxon>Lachnospirales</taxon>
        <taxon>Lachnospiraceae</taxon>
        <taxon>Faecalicatena</taxon>
    </lineage>
</organism>
<dbReference type="AlphaFoldDB" id="A0A174GAW2"/>